<dbReference type="EMBL" id="CAKOFQ010007085">
    <property type="protein sequence ID" value="CAH1990366.1"/>
    <property type="molecule type" value="Genomic_DNA"/>
</dbReference>
<dbReference type="PRINTS" id="PR00237">
    <property type="entry name" value="GPCRRHODOPSN"/>
</dbReference>
<dbReference type="InterPro" id="IPR000611">
    <property type="entry name" value="NPY_rcpt"/>
</dbReference>
<evidence type="ECO:0000256" key="9">
    <source>
        <dbReference type="RuleBase" id="RU000688"/>
    </source>
</evidence>
<dbReference type="AlphaFoldDB" id="A0A9P0L9C9"/>
<dbReference type="Pfam" id="PF00001">
    <property type="entry name" value="7tm_1"/>
    <property type="match status" value="1"/>
</dbReference>
<evidence type="ECO:0000256" key="6">
    <source>
        <dbReference type="ARBA" id="ARBA00023136"/>
    </source>
</evidence>
<dbReference type="Proteomes" id="UP001152888">
    <property type="component" value="Unassembled WGS sequence"/>
</dbReference>
<feature type="transmembrane region" description="Helical" evidence="10">
    <location>
        <begin position="110"/>
        <end position="128"/>
    </location>
</feature>
<dbReference type="InterPro" id="IPR017452">
    <property type="entry name" value="GPCR_Rhodpsn_7TM"/>
</dbReference>
<proteinExistence type="inferred from homology"/>
<feature type="transmembrane region" description="Helical" evidence="10">
    <location>
        <begin position="282"/>
        <end position="302"/>
    </location>
</feature>
<dbReference type="EMBL" id="CAKOFQ010007085">
    <property type="protein sequence ID" value="CAH1990365.1"/>
    <property type="molecule type" value="Genomic_DNA"/>
</dbReference>
<name>A0A9P0L9C9_ACAOB</name>
<dbReference type="PROSITE" id="PS50262">
    <property type="entry name" value="G_PROTEIN_RECEP_F1_2"/>
    <property type="match status" value="1"/>
</dbReference>
<keyword evidence="3 9" id="KW-0812">Transmembrane</keyword>
<dbReference type="InterPro" id="IPR000276">
    <property type="entry name" value="GPCR_Rhodpsn"/>
</dbReference>
<dbReference type="PROSITE" id="PS00237">
    <property type="entry name" value="G_PROTEIN_RECEP_F1_1"/>
    <property type="match status" value="1"/>
</dbReference>
<comment type="caution">
    <text evidence="12">The sequence shown here is derived from an EMBL/GenBank/DDBJ whole genome shotgun (WGS) entry which is preliminary data.</text>
</comment>
<keyword evidence="5 9" id="KW-0297">G-protein coupled receptor</keyword>
<evidence type="ECO:0000256" key="10">
    <source>
        <dbReference type="SAM" id="Phobius"/>
    </source>
</evidence>
<feature type="transmembrane region" description="Helical" evidence="10">
    <location>
        <begin position="322"/>
        <end position="345"/>
    </location>
</feature>
<gene>
    <name evidence="12" type="ORF">ACAOBT_LOCUS19613</name>
</gene>
<evidence type="ECO:0000256" key="7">
    <source>
        <dbReference type="ARBA" id="ARBA00023170"/>
    </source>
</evidence>
<dbReference type="PANTHER" id="PTHR45695:SF15">
    <property type="entry name" value="OPSIN RH2"/>
    <property type="match status" value="1"/>
</dbReference>
<dbReference type="SUPFAM" id="SSF81321">
    <property type="entry name" value="Family A G protein-coupled receptor-like"/>
    <property type="match status" value="1"/>
</dbReference>
<evidence type="ECO:0000256" key="2">
    <source>
        <dbReference type="ARBA" id="ARBA00010663"/>
    </source>
</evidence>
<comment type="subcellular location">
    <subcellularLocation>
        <location evidence="1">Membrane</location>
        <topology evidence="1">Multi-pass membrane protein</topology>
    </subcellularLocation>
</comment>
<evidence type="ECO:0000256" key="5">
    <source>
        <dbReference type="ARBA" id="ARBA00023040"/>
    </source>
</evidence>
<evidence type="ECO:0000256" key="3">
    <source>
        <dbReference type="ARBA" id="ARBA00022692"/>
    </source>
</evidence>
<evidence type="ECO:0000313" key="12">
    <source>
        <dbReference type="EMBL" id="CAH1990366.1"/>
    </source>
</evidence>
<dbReference type="CDD" id="cd15001">
    <property type="entry name" value="7tmA_GPRnna14-like"/>
    <property type="match status" value="1"/>
</dbReference>
<feature type="transmembrane region" description="Helical" evidence="10">
    <location>
        <begin position="36"/>
        <end position="58"/>
    </location>
</feature>
<keyword evidence="6 10" id="KW-0472">Membrane</keyword>
<dbReference type="PANTHER" id="PTHR45695">
    <property type="entry name" value="LEUCOKININ RECEPTOR-RELATED"/>
    <property type="match status" value="1"/>
</dbReference>
<reference evidence="12" key="1">
    <citation type="submission" date="2022-03" db="EMBL/GenBank/DDBJ databases">
        <authorList>
            <person name="Sayadi A."/>
        </authorList>
    </citation>
    <scope>NUCLEOTIDE SEQUENCE</scope>
</reference>
<protein>
    <recommendedName>
        <fullName evidence="11">G-protein coupled receptors family 1 profile domain-containing protein</fullName>
    </recommendedName>
</protein>
<keyword evidence="4 10" id="KW-1133">Transmembrane helix</keyword>
<feature type="domain" description="G-protein coupled receptors family 1 profile" evidence="11">
    <location>
        <begin position="49"/>
        <end position="342"/>
    </location>
</feature>
<dbReference type="GO" id="GO:0005886">
    <property type="term" value="C:plasma membrane"/>
    <property type="evidence" value="ECO:0007669"/>
    <property type="project" value="TreeGrafter"/>
</dbReference>
<feature type="transmembrane region" description="Helical" evidence="10">
    <location>
        <begin position="200"/>
        <end position="221"/>
    </location>
</feature>
<keyword evidence="8 9" id="KW-0807">Transducer</keyword>
<keyword evidence="7 9" id="KW-0675">Receptor</keyword>
<evidence type="ECO:0000313" key="13">
    <source>
        <dbReference type="Proteomes" id="UP001152888"/>
    </source>
</evidence>
<evidence type="ECO:0000259" key="11">
    <source>
        <dbReference type="PROSITE" id="PS50262"/>
    </source>
</evidence>
<keyword evidence="13" id="KW-1185">Reference proteome</keyword>
<dbReference type="Gene3D" id="1.20.1070.10">
    <property type="entry name" value="Rhodopsin 7-helix transmembrane proteins"/>
    <property type="match status" value="1"/>
</dbReference>
<dbReference type="GO" id="GO:0004983">
    <property type="term" value="F:neuropeptide Y receptor activity"/>
    <property type="evidence" value="ECO:0007669"/>
    <property type="project" value="InterPro"/>
</dbReference>
<evidence type="ECO:0000256" key="1">
    <source>
        <dbReference type="ARBA" id="ARBA00004141"/>
    </source>
</evidence>
<evidence type="ECO:0000256" key="8">
    <source>
        <dbReference type="ARBA" id="ARBA00023224"/>
    </source>
</evidence>
<accession>A0A9P0L9C9</accession>
<feature type="transmembrane region" description="Helical" evidence="10">
    <location>
        <begin position="149"/>
        <end position="168"/>
    </location>
</feature>
<evidence type="ECO:0000256" key="4">
    <source>
        <dbReference type="ARBA" id="ARBA00022989"/>
    </source>
</evidence>
<organism evidence="12 13">
    <name type="scientific">Acanthoscelides obtectus</name>
    <name type="common">Bean weevil</name>
    <name type="synonym">Bruchus obtectus</name>
    <dbReference type="NCBI Taxonomy" id="200917"/>
    <lineage>
        <taxon>Eukaryota</taxon>
        <taxon>Metazoa</taxon>
        <taxon>Ecdysozoa</taxon>
        <taxon>Arthropoda</taxon>
        <taxon>Hexapoda</taxon>
        <taxon>Insecta</taxon>
        <taxon>Pterygota</taxon>
        <taxon>Neoptera</taxon>
        <taxon>Endopterygota</taxon>
        <taxon>Coleoptera</taxon>
        <taxon>Polyphaga</taxon>
        <taxon>Cucujiformia</taxon>
        <taxon>Chrysomeloidea</taxon>
        <taxon>Chrysomelidae</taxon>
        <taxon>Bruchinae</taxon>
        <taxon>Bruchini</taxon>
        <taxon>Acanthoscelides</taxon>
    </lineage>
</organism>
<feature type="transmembrane region" description="Helical" evidence="10">
    <location>
        <begin position="70"/>
        <end position="90"/>
    </location>
</feature>
<sequence>MNEDNSYYSYLGTDYDNNSTVDPHSIFNWYELAPTLIIYGITFVLGLTGNSLIIIATFRYRRMKNVTNVLLSSLAMSDLLLIVFCIPVKVAKLFSYTWRMGVFICKGVHYMQNLSAICSVLTLTAISLERYYAIVYPMKAKYTCTLSQAKKIVIVIWILSVVLSIPTLEGQIHLPVGPTKEYRYCVRNWDNGRVWKFHELYLLFVVLVGPFSIITFSYVTICRKIWKVMGKTLTTNEQPLSRNYRSLPTDEKQSTVTSACGEWGSTRKSTNQHHDTHVVQQVIFMLVVVVALFAICWAPLLVDNVLTAFAVLPHMRFGGLKYMSSAFHLLAYFNSCVNPVVYGFMSKNFRDNFLLQICFKPHPRERESVFEKTLSLKRLSRMESQTKSTTIRS</sequence>
<dbReference type="PRINTS" id="PR01012">
    <property type="entry name" value="NRPEPTIDEYR"/>
</dbReference>
<dbReference type="SMART" id="SM01381">
    <property type="entry name" value="7TM_GPCR_Srsx"/>
    <property type="match status" value="1"/>
</dbReference>
<dbReference type="OrthoDB" id="2132067at2759"/>
<comment type="similarity">
    <text evidence="2 9">Belongs to the G-protein coupled receptor 1 family.</text>
</comment>